<keyword evidence="2" id="KW-0238">DNA-binding</keyword>
<dbReference type="PROSITE" id="PS00041">
    <property type="entry name" value="HTH_ARAC_FAMILY_1"/>
    <property type="match status" value="1"/>
</dbReference>
<feature type="domain" description="HTH araC/xylS-type" evidence="5">
    <location>
        <begin position="175"/>
        <end position="273"/>
    </location>
</feature>
<dbReference type="SUPFAM" id="SSF51215">
    <property type="entry name" value="Regulatory protein AraC"/>
    <property type="match status" value="1"/>
</dbReference>
<evidence type="ECO:0000313" key="7">
    <source>
        <dbReference type="Proteomes" id="UP000319498"/>
    </source>
</evidence>
<dbReference type="Proteomes" id="UP000319498">
    <property type="component" value="Unassembled WGS sequence"/>
</dbReference>
<dbReference type="InterPro" id="IPR037923">
    <property type="entry name" value="HTH-like"/>
</dbReference>
<dbReference type="InterPro" id="IPR018060">
    <property type="entry name" value="HTH_AraC"/>
</dbReference>
<keyword evidence="7" id="KW-1185">Reference proteome</keyword>
<evidence type="ECO:0000313" key="6">
    <source>
        <dbReference type="EMBL" id="GED57768.1"/>
    </source>
</evidence>
<proteinExistence type="predicted"/>
<keyword evidence="1" id="KW-0805">Transcription regulation</keyword>
<accession>A0ABQ0T321</accession>
<keyword evidence="3" id="KW-0010">Activator</keyword>
<dbReference type="InterPro" id="IPR018062">
    <property type="entry name" value="HTH_AraC-typ_CS"/>
</dbReference>
<dbReference type="InterPro" id="IPR009057">
    <property type="entry name" value="Homeodomain-like_sf"/>
</dbReference>
<organism evidence="6 7">
    <name type="scientific">Brevibacillus formosus</name>
    <dbReference type="NCBI Taxonomy" id="54913"/>
    <lineage>
        <taxon>Bacteria</taxon>
        <taxon>Bacillati</taxon>
        <taxon>Bacillota</taxon>
        <taxon>Bacilli</taxon>
        <taxon>Bacillales</taxon>
        <taxon>Paenibacillaceae</taxon>
        <taxon>Brevibacillus</taxon>
    </lineage>
</organism>
<dbReference type="PRINTS" id="PR00032">
    <property type="entry name" value="HTHARAC"/>
</dbReference>
<dbReference type="PROSITE" id="PS01124">
    <property type="entry name" value="HTH_ARAC_FAMILY_2"/>
    <property type="match status" value="1"/>
</dbReference>
<name>A0ABQ0T321_9BACL</name>
<protein>
    <recommendedName>
        <fullName evidence="5">HTH araC/xylS-type domain-containing protein</fullName>
    </recommendedName>
</protein>
<evidence type="ECO:0000259" key="5">
    <source>
        <dbReference type="PROSITE" id="PS01124"/>
    </source>
</evidence>
<reference evidence="6 7" key="1">
    <citation type="submission" date="2019-06" db="EMBL/GenBank/DDBJ databases">
        <title>Whole genome shotgun sequence of Brevibacillus formosus NBRC 15716.</title>
        <authorList>
            <person name="Hosoyama A."/>
            <person name="Uohara A."/>
            <person name="Ohji S."/>
            <person name="Ichikawa N."/>
        </authorList>
    </citation>
    <scope>NUCLEOTIDE SEQUENCE [LARGE SCALE GENOMIC DNA]</scope>
    <source>
        <strain evidence="6 7">NBRC 15716</strain>
    </source>
</reference>
<dbReference type="SMART" id="SM00342">
    <property type="entry name" value="HTH_ARAC"/>
    <property type="match status" value="1"/>
</dbReference>
<dbReference type="Pfam" id="PF12833">
    <property type="entry name" value="HTH_18"/>
    <property type="match status" value="1"/>
</dbReference>
<dbReference type="Gene3D" id="1.10.10.60">
    <property type="entry name" value="Homeodomain-like"/>
    <property type="match status" value="2"/>
</dbReference>
<dbReference type="PANTHER" id="PTHR46796">
    <property type="entry name" value="HTH-TYPE TRANSCRIPTIONAL ACTIVATOR RHAS-RELATED"/>
    <property type="match status" value="1"/>
</dbReference>
<evidence type="ECO:0000256" key="1">
    <source>
        <dbReference type="ARBA" id="ARBA00023015"/>
    </source>
</evidence>
<dbReference type="EMBL" id="BJOL01000012">
    <property type="protein sequence ID" value="GED57768.1"/>
    <property type="molecule type" value="Genomic_DNA"/>
</dbReference>
<keyword evidence="4" id="KW-0804">Transcription</keyword>
<evidence type="ECO:0000256" key="2">
    <source>
        <dbReference type="ARBA" id="ARBA00023125"/>
    </source>
</evidence>
<dbReference type="InterPro" id="IPR020449">
    <property type="entry name" value="Tscrpt_reg_AraC-type_HTH"/>
</dbReference>
<evidence type="ECO:0000256" key="3">
    <source>
        <dbReference type="ARBA" id="ARBA00023159"/>
    </source>
</evidence>
<dbReference type="InterPro" id="IPR050204">
    <property type="entry name" value="AraC_XylS_family_regulators"/>
</dbReference>
<sequence>MKIGENYMIIKVSTPHLELWQIEGEFSNHPHIHENELQITIPIFGHCQFTLVNRHYRLVGGGGLVQHPKEQHFFEIGSQSGVLIFKVSQNSLKELTGQEKFEFAVLQKFDPKFMREKFRNWTNALLTCDTADRLAQEELESQVLLYLLGALAGNHKNDPNPTVRIPTHYSDPQMGKVLEYIHENYRNDIRVDTLAFMALQSRYHFIRSFKAMMGVTPYQYVLLLRMEEAKRLLKRSIHSVTEISFSLGFSSVSQFQRTFVKTVGMTPTQFRNSSN</sequence>
<dbReference type="SUPFAM" id="SSF46689">
    <property type="entry name" value="Homeodomain-like"/>
    <property type="match status" value="2"/>
</dbReference>
<comment type="caution">
    <text evidence="6">The sequence shown here is derived from an EMBL/GenBank/DDBJ whole genome shotgun (WGS) entry which is preliminary data.</text>
</comment>
<evidence type="ECO:0000256" key="4">
    <source>
        <dbReference type="ARBA" id="ARBA00023163"/>
    </source>
</evidence>
<gene>
    <name evidence="6" type="ORF">BFO01nite_19000</name>
</gene>